<dbReference type="PANTHER" id="PTHR11640:SF164">
    <property type="entry name" value="MAM DOMAIN-CONTAINING GLYCOSYLPHOSPHATIDYLINOSITOL ANCHOR PROTEIN 1"/>
    <property type="match status" value="1"/>
</dbReference>
<evidence type="ECO:0000256" key="6">
    <source>
        <dbReference type="SAM" id="Phobius"/>
    </source>
</evidence>
<gene>
    <name evidence="9" type="ORF">DPMN_074913</name>
</gene>
<keyword evidence="3" id="KW-1015">Disulfide bond</keyword>
<sequence>MRMDSNKCERRMYMLWLCLIAVTQTIYAEVIVESGSEVILVCPVVGNYTFPVWTGPTGLSNPLTFGQTVNQTGFSFVNDTALRISAAETRFSGDYRCKTENGGEGSVTLKVTSYNVTMTFENVHSNGHYQGTYGENLTATCVISGGYPEPEVYFLVPSSSASGESVLRDYSNKTTTVKTSIRTQDNTFIVNASITYTISDYRNYGNLTCVANFSDVNIFKRKIVLVDILVPPQNATVTTIQGAVYPSTPAIFRCAVMSVPATNISWQLEGADFNTSGYNYSVKPTCTVDREITCESNLIIHDVKREDLKTVTCVLTYQQMTVNRSEQLSTKFSPTNVTVSKMPLYVDIRVTPQKVTLNCSVDESRPTAKIVWKRISASRTTMLTSSYITQESDGRYNASVTLSKIDVDIDRTMDGNMIVCCAQVVGLTDVCDSTNITVHYSPQIVLPLTDVVYAYRGDNVSLTCIVDANPEPLIKWENSTEPRPQVEKETSTSGYKLVLHLTAPSDGDKYTCLAEAASRQVTIRLIEKPLTPKPIIEQYSYSNVTIYISASAPQPRMPRTFYVMYALSNGDWMQFDKPIPDTRQGWLDWVDYKIPYTLPLGSLANNTEYRFTVKSVDSYGLVSMSETVYFTTEEVRGPNDFDSYVSKDTYNKAIIISVFVTAGVFLIIIIAIVCAMRSGKCGGSSSKSYVM</sequence>
<feature type="chain" id="PRO_5038393764" description="Ig-like domain-containing protein" evidence="7">
    <location>
        <begin position="29"/>
        <end position="691"/>
    </location>
</feature>
<dbReference type="PANTHER" id="PTHR11640">
    <property type="entry name" value="NEPHRIN"/>
    <property type="match status" value="1"/>
</dbReference>
<evidence type="ECO:0000313" key="10">
    <source>
        <dbReference type="Proteomes" id="UP000828390"/>
    </source>
</evidence>
<dbReference type="SUPFAM" id="SSF48726">
    <property type="entry name" value="Immunoglobulin"/>
    <property type="match status" value="5"/>
</dbReference>
<feature type="domain" description="Ig-like" evidence="8">
    <location>
        <begin position="20"/>
        <end position="113"/>
    </location>
</feature>
<dbReference type="InterPro" id="IPR007110">
    <property type="entry name" value="Ig-like_dom"/>
</dbReference>
<organism evidence="9 10">
    <name type="scientific">Dreissena polymorpha</name>
    <name type="common">Zebra mussel</name>
    <name type="synonym">Mytilus polymorpha</name>
    <dbReference type="NCBI Taxonomy" id="45954"/>
    <lineage>
        <taxon>Eukaryota</taxon>
        <taxon>Metazoa</taxon>
        <taxon>Spiralia</taxon>
        <taxon>Lophotrochozoa</taxon>
        <taxon>Mollusca</taxon>
        <taxon>Bivalvia</taxon>
        <taxon>Autobranchia</taxon>
        <taxon>Heteroconchia</taxon>
        <taxon>Euheterodonta</taxon>
        <taxon>Imparidentia</taxon>
        <taxon>Neoheterodontei</taxon>
        <taxon>Myida</taxon>
        <taxon>Dreissenoidea</taxon>
        <taxon>Dreissenidae</taxon>
        <taxon>Dreissena</taxon>
    </lineage>
</organism>
<dbReference type="InterPro" id="IPR036179">
    <property type="entry name" value="Ig-like_dom_sf"/>
</dbReference>
<dbReference type="InterPro" id="IPR051275">
    <property type="entry name" value="Cell_adhesion_signaling"/>
</dbReference>
<evidence type="ECO:0000256" key="7">
    <source>
        <dbReference type="SAM" id="SignalP"/>
    </source>
</evidence>
<keyword evidence="10" id="KW-1185">Reference proteome</keyword>
<keyword evidence="2 6" id="KW-0472">Membrane</keyword>
<dbReference type="InterPro" id="IPR003599">
    <property type="entry name" value="Ig_sub"/>
</dbReference>
<dbReference type="Proteomes" id="UP000828390">
    <property type="component" value="Unassembled WGS sequence"/>
</dbReference>
<dbReference type="GO" id="GO:0098609">
    <property type="term" value="P:cell-cell adhesion"/>
    <property type="evidence" value="ECO:0007669"/>
    <property type="project" value="TreeGrafter"/>
</dbReference>
<comment type="subcellular location">
    <subcellularLocation>
        <location evidence="1">Membrane</location>
        <topology evidence="1">Single-pass type I membrane protein</topology>
    </subcellularLocation>
</comment>
<dbReference type="SMART" id="SM00408">
    <property type="entry name" value="IGc2"/>
    <property type="match status" value="2"/>
</dbReference>
<feature type="signal peptide" evidence="7">
    <location>
        <begin position="1"/>
        <end position="28"/>
    </location>
</feature>
<proteinExistence type="predicted"/>
<dbReference type="AlphaFoldDB" id="A0A9D3YH54"/>
<dbReference type="InterPro" id="IPR013783">
    <property type="entry name" value="Ig-like_fold"/>
</dbReference>
<dbReference type="PROSITE" id="PS50835">
    <property type="entry name" value="IG_LIKE"/>
    <property type="match status" value="4"/>
</dbReference>
<feature type="transmembrane region" description="Helical" evidence="6">
    <location>
        <begin position="653"/>
        <end position="676"/>
    </location>
</feature>
<keyword evidence="7" id="KW-0732">Signal</keyword>
<keyword evidence="4" id="KW-0325">Glycoprotein</keyword>
<dbReference type="GO" id="GO:0050839">
    <property type="term" value="F:cell adhesion molecule binding"/>
    <property type="evidence" value="ECO:0007669"/>
    <property type="project" value="TreeGrafter"/>
</dbReference>
<feature type="domain" description="Ig-like" evidence="8">
    <location>
        <begin position="442"/>
        <end position="522"/>
    </location>
</feature>
<evidence type="ECO:0000259" key="8">
    <source>
        <dbReference type="PROSITE" id="PS50835"/>
    </source>
</evidence>
<comment type="caution">
    <text evidence="9">The sequence shown here is derived from an EMBL/GenBank/DDBJ whole genome shotgun (WGS) entry which is preliminary data.</text>
</comment>
<evidence type="ECO:0000256" key="4">
    <source>
        <dbReference type="ARBA" id="ARBA00023180"/>
    </source>
</evidence>
<dbReference type="Pfam" id="PF13927">
    <property type="entry name" value="Ig_3"/>
    <property type="match status" value="1"/>
</dbReference>
<dbReference type="GO" id="GO:0005911">
    <property type="term" value="C:cell-cell junction"/>
    <property type="evidence" value="ECO:0007669"/>
    <property type="project" value="TreeGrafter"/>
</dbReference>
<evidence type="ECO:0000313" key="9">
    <source>
        <dbReference type="EMBL" id="KAH3699951.1"/>
    </source>
</evidence>
<evidence type="ECO:0000256" key="2">
    <source>
        <dbReference type="ARBA" id="ARBA00023136"/>
    </source>
</evidence>
<reference evidence="9" key="2">
    <citation type="submission" date="2020-11" db="EMBL/GenBank/DDBJ databases">
        <authorList>
            <person name="McCartney M.A."/>
            <person name="Auch B."/>
            <person name="Kono T."/>
            <person name="Mallez S."/>
            <person name="Becker A."/>
            <person name="Gohl D.M."/>
            <person name="Silverstein K.A.T."/>
            <person name="Koren S."/>
            <person name="Bechman K.B."/>
            <person name="Herman A."/>
            <person name="Abrahante J.E."/>
            <person name="Garbe J."/>
        </authorList>
    </citation>
    <scope>NUCLEOTIDE SEQUENCE</scope>
    <source>
        <strain evidence="9">Duluth1</strain>
        <tissue evidence="9">Whole animal</tissue>
    </source>
</reference>
<feature type="domain" description="Ig-like" evidence="8">
    <location>
        <begin position="232"/>
        <end position="329"/>
    </location>
</feature>
<reference evidence="9" key="1">
    <citation type="journal article" date="2019" name="bioRxiv">
        <title>The Genome of the Zebra Mussel, Dreissena polymorpha: A Resource for Invasive Species Research.</title>
        <authorList>
            <person name="McCartney M.A."/>
            <person name="Auch B."/>
            <person name="Kono T."/>
            <person name="Mallez S."/>
            <person name="Zhang Y."/>
            <person name="Obille A."/>
            <person name="Becker A."/>
            <person name="Abrahante J.E."/>
            <person name="Garbe J."/>
            <person name="Badalamenti J.P."/>
            <person name="Herman A."/>
            <person name="Mangelson H."/>
            <person name="Liachko I."/>
            <person name="Sullivan S."/>
            <person name="Sone E.D."/>
            <person name="Koren S."/>
            <person name="Silverstein K.A.T."/>
            <person name="Beckman K.B."/>
            <person name="Gohl D.M."/>
        </authorList>
    </citation>
    <scope>NUCLEOTIDE SEQUENCE</scope>
    <source>
        <strain evidence="9">Duluth1</strain>
        <tissue evidence="9">Whole animal</tissue>
    </source>
</reference>
<keyword evidence="6" id="KW-0812">Transmembrane</keyword>
<keyword evidence="6" id="KW-1133">Transmembrane helix</keyword>
<name>A0A9D3YH54_DREPO</name>
<keyword evidence="5" id="KW-0393">Immunoglobulin domain</keyword>
<evidence type="ECO:0000256" key="1">
    <source>
        <dbReference type="ARBA" id="ARBA00004479"/>
    </source>
</evidence>
<feature type="domain" description="Ig-like" evidence="8">
    <location>
        <begin position="334"/>
        <end position="437"/>
    </location>
</feature>
<protein>
    <recommendedName>
        <fullName evidence="8">Ig-like domain-containing protein</fullName>
    </recommendedName>
</protein>
<evidence type="ECO:0000256" key="5">
    <source>
        <dbReference type="ARBA" id="ARBA00023319"/>
    </source>
</evidence>
<dbReference type="Gene3D" id="2.60.40.10">
    <property type="entry name" value="Immunoglobulins"/>
    <property type="match status" value="6"/>
</dbReference>
<dbReference type="InterPro" id="IPR003598">
    <property type="entry name" value="Ig_sub2"/>
</dbReference>
<dbReference type="SMART" id="SM00409">
    <property type="entry name" value="IG"/>
    <property type="match status" value="4"/>
</dbReference>
<accession>A0A9D3YH54</accession>
<dbReference type="EMBL" id="JAIWYP010000015">
    <property type="protein sequence ID" value="KAH3699951.1"/>
    <property type="molecule type" value="Genomic_DNA"/>
</dbReference>
<evidence type="ECO:0000256" key="3">
    <source>
        <dbReference type="ARBA" id="ARBA00023157"/>
    </source>
</evidence>
<dbReference type="GO" id="GO:0005886">
    <property type="term" value="C:plasma membrane"/>
    <property type="evidence" value="ECO:0007669"/>
    <property type="project" value="TreeGrafter"/>
</dbReference>